<accession>A0A8J6NLE2</accession>
<dbReference type="InterPro" id="IPR023404">
    <property type="entry name" value="rSAM_horseshoe"/>
</dbReference>
<gene>
    <name evidence="9" type="ORF">H8E23_06310</name>
</gene>
<evidence type="ECO:0000256" key="4">
    <source>
        <dbReference type="ARBA" id="ARBA00023004"/>
    </source>
</evidence>
<dbReference type="InterPro" id="IPR058240">
    <property type="entry name" value="rSAM_sf"/>
</dbReference>
<comment type="cofactor">
    <cofactor evidence="6">
        <name>[4Fe-4S] cluster</name>
        <dbReference type="ChEBI" id="CHEBI:49883"/>
    </cofactor>
    <text evidence="6">Binds 1 [4Fe-4S] cluster. The cluster is coordinated with 3 cysteines and an exchangeable S-adenosyl-L-methionine.</text>
</comment>
<proteinExistence type="inferred from homology"/>
<sequence>MFLPTTPQELSRLGWKSLDVILVTGDAYIDSPHVGVAVIGKVLLNAGYRVGIISQPDIHSDLDICRLGVPELFWGVTAGCMDSMIANYTPTRKRRRTDDLTPGGQNTKRPDMAGIVYPNLIRKYFKNTRPIVLGGIEASLRRISHYDYGSDSVRRSILFDAKADILVYGMGEETVLDLARKLLENRPVADTRGICHIASEKPKGYIELPSHEEVARDKNKFEQMFRVFYENSDPFSAVGLCQKQDTRYLIQNPPQLPPSPAALDRIYELDYERDVHPFHKAAGRVRALETIRFSITTHRGCYGECRFCSIPVHQGRIVISRSEASILKEAARMSRHPEFKGIIPDVGGPTANMYGIECGRKGKHGACRNKGCLTPVICNDLPVSHHRQIHLLENLRQLPGIKKVFIGSGIRHDLVLKDQKYGQRYIEELVRHHVSGQLKVAPEHSEEHILHLMGKPGFQDLLEFKRRFDQLNQQLNKKQYLTYYFIAAYPGCTLKDMAQLRRIIRRRLGLRPQQVQIFTPSPATIATLMYYTATDPDTGRPLFVEKNIGRKEAQKKVLVSHGSQVRRTSAERPGRKVRTGEQDS</sequence>
<dbReference type="InterPro" id="IPR022946">
    <property type="entry name" value="UPF0313"/>
</dbReference>
<evidence type="ECO:0000256" key="2">
    <source>
        <dbReference type="ARBA" id="ARBA00022691"/>
    </source>
</evidence>
<dbReference type="GO" id="GO:0005506">
    <property type="term" value="F:iron ion binding"/>
    <property type="evidence" value="ECO:0007669"/>
    <property type="project" value="UniProtKB-UniRule"/>
</dbReference>
<dbReference type="Gene3D" id="3.80.30.20">
    <property type="entry name" value="tm_1862 like domain"/>
    <property type="match status" value="1"/>
</dbReference>
<dbReference type="SMART" id="SM00729">
    <property type="entry name" value="Elp3"/>
    <property type="match status" value="1"/>
</dbReference>
<evidence type="ECO:0000256" key="3">
    <source>
        <dbReference type="ARBA" id="ARBA00022723"/>
    </source>
</evidence>
<dbReference type="SFLD" id="SFLDS00029">
    <property type="entry name" value="Radical_SAM"/>
    <property type="match status" value="1"/>
</dbReference>
<dbReference type="GO" id="GO:0051539">
    <property type="term" value="F:4 iron, 4 sulfur cluster binding"/>
    <property type="evidence" value="ECO:0007669"/>
    <property type="project" value="UniProtKB-KW"/>
</dbReference>
<feature type="binding site" evidence="6">
    <location>
        <position position="301"/>
    </location>
    <ligand>
        <name>[4Fe-4S] cluster</name>
        <dbReference type="ChEBI" id="CHEBI:49883"/>
        <note>4Fe-4S-S-AdoMet</note>
    </ligand>
</feature>
<feature type="compositionally biased region" description="Basic and acidic residues" evidence="7">
    <location>
        <begin position="568"/>
        <end position="584"/>
    </location>
</feature>
<evidence type="ECO:0000256" key="5">
    <source>
        <dbReference type="ARBA" id="ARBA00023014"/>
    </source>
</evidence>
<dbReference type="PROSITE" id="PS51918">
    <property type="entry name" value="RADICAL_SAM"/>
    <property type="match status" value="1"/>
</dbReference>
<dbReference type="AlphaFoldDB" id="A0A8J6NLE2"/>
<evidence type="ECO:0000256" key="7">
    <source>
        <dbReference type="SAM" id="MobiDB-lite"/>
    </source>
</evidence>
<evidence type="ECO:0000313" key="10">
    <source>
        <dbReference type="Proteomes" id="UP000603434"/>
    </source>
</evidence>
<feature type="domain" description="Radical SAM core" evidence="8">
    <location>
        <begin position="287"/>
        <end position="551"/>
    </location>
</feature>
<keyword evidence="3 6" id="KW-0479">Metal-binding</keyword>
<dbReference type="Proteomes" id="UP000603434">
    <property type="component" value="Unassembled WGS sequence"/>
</dbReference>
<reference evidence="9 10" key="1">
    <citation type="submission" date="2020-08" db="EMBL/GenBank/DDBJ databases">
        <title>Bridging the membrane lipid divide: bacteria of the FCB group superphylum have the potential to synthesize archaeal ether lipids.</title>
        <authorList>
            <person name="Villanueva L."/>
            <person name="Von Meijenfeldt F.A.B."/>
            <person name="Westbye A.B."/>
            <person name="Yadav S."/>
            <person name="Hopmans E.C."/>
            <person name="Dutilh B.E."/>
            <person name="Sinninghe Damste J.S."/>
        </authorList>
    </citation>
    <scope>NUCLEOTIDE SEQUENCE [LARGE SCALE GENOMIC DNA]</scope>
    <source>
        <strain evidence="9">NIOZ-UU30</strain>
    </source>
</reference>
<evidence type="ECO:0000259" key="8">
    <source>
        <dbReference type="PROSITE" id="PS51918"/>
    </source>
</evidence>
<keyword evidence="2 6" id="KW-0949">S-adenosyl-L-methionine</keyword>
<dbReference type="SFLD" id="SFLDG01082">
    <property type="entry name" value="B12-binding_domain_containing"/>
    <property type="match status" value="1"/>
</dbReference>
<dbReference type="HAMAP" id="MF_01251">
    <property type="entry name" value="UPF0313"/>
    <property type="match status" value="1"/>
</dbReference>
<feature type="region of interest" description="Disordered" evidence="7">
    <location>
        <begin position="554"/>
        <end position="584"/>
    </location>
</feature>
<dbReference type="SFLD" id="SFLDG01069">
    <property type="entry name" value="UPF0313"/>
    <property type="match status" value="1"/>
</dbReference>
<dbReference type="EMBL" id="JACNJH010000116">
    <property type="protein sequence ID" value="MBC8360990.1"/>
    <property type="molecule type" value="Genomic_DNA"/>
</dbReference>
<dbReference type="GO" id="GO:0003824">
    <property type="term" value="F:catalytic activity"/>
    <property type="evidence" value="ECO:0007669"/>
    <property type="project" value="InterPro"/>
</dbReference>
<feature type="binding site" evidence="6">
    <location>
        <position position="305"/>
    </location>
    <ligand>
        <name>[4Fe-4S] cluster</name>
        <dbReference type="ChEBI" id="CHEBI:49883"/>
        <note>4Fe-4S-S-AdoMet</note>
    </ligand>
</feature>
<evidence type="ECO:0000256" key="1">
    <source>
        <dbReference type="ARBA" id="ARBA00022485"/>
    </source>
</evidence>
<dbReference type="PANTHER" id="PTHR32331">
    <property type="entry name" value="UPF0313 PROTEIN YGIQ"/>
    <property type="match status" value="1"/>
</dbReference>
<keyword evidence="4 6" id="KW-0408">Iron</keyword>
<keyword evidence="5 6" id="KW-0411">Iron-sulfur</keyword>
<dbReference type="Pfam" id="PF08497">
    <property type="entry name" value="Radical_SAM_N"/>
    <property type="match status" value="1"/>
</dbReference>
<dbReference type="NCBIfam" id="TIGR03904">
    <property type="entry name" value="SAM_YgiQ"/>
    <property type="match status" value="1"/>
</dbReference>
<evidence type="ECO:0000256" key="6">
    <source>
        <dbReference type="HAMAP-Rule" id="MF_01251"/>
    </source>
</evidence>
<dbReference type="PANTHER" id="PTHR32331:SF0">
    <property type="entry name" value="UPF0313 PROTEIN YGIQ"/>
    <property type="match status" value="1"/>
</dbReference>
<evidence type="ECO:0000313" key="9">
    <source>
        <dbReference type="EMBL" id="MBC8360990.1"/>
    </source>
</evidence>
<keyword evidence="1 6" id="KW-0004">4Fe-4S</keyword>
<dbReference type="InterPro" id="IPR006638">
    <property type="entry name" value="Elp3/MiaA/NifB-like_rSAM"/>
</dbReference>
<dbReference type="InterPro" id="IPR007197">
    <property type="entry name" value="rSAM"/>
</dbReference>
<dbReference type="InterPro" id="IPR013704">
    <property type="entry name" value="UPF0313_N"/>
</dbReference>
<dbReference type="SUPFAM" id="SSF102114">
    <property type="entry name" value="Radical SAM enzymes"/>
    <property type="match status" value="1"/>
</dbReference>
<name>A0A8J6NLE2_9BACT</name>
<feature type="binding site" evidence="6">
    <location>
        <position position="308"/>
    </location>
    <ligand>
        <name>[4Fe-4S] cluster</name>
        <dbReference type="ChEBI" id="CHEBI:49883"/>
        <note>4Fe-4S-S-AdoMet</note>
    </ligand>
</feature>
<comment type="similarity">
    <text evidence="6">Belongs to the UPF0313 family.</text>
</comment>
<comment type="caution">
    <text evidence="9">The sequence shown here is derived from an EMBL/GenBank/DDBJ whole genome shotgun (WGS) entry which is preliminary data.</text>
</comment>
<organism evidence="9 10">
    <name type="scientific">Candidatus Desulfatibia profunda</name>
    <dbReference type="NCBI Taxonomy" id="2841695"/>
    <lineage>
        <taxon>Bacteria</taxon>
        <taxon>Pseudomonadati</taxon>
        <taxon>Thermodesulfobacteriota</taxon>
        <taxon>Desulfobacteria</taxon>
        <taxon>Desulfobacterales</taxon>
        <taxon>Desulfobacterales incertae sedis</taxon>
        <taxon>Candidatus Desulfatibia</taxon>
    </lineage>
</organism>
<protein>
    <submittedName>
        <fullName evidence="9">YgiQ family radical SAM protein</fullName>
    </submittedName>
</protein>